<dbReference type="Proteomes" id="UP000319555">
    <property type="component" value="Unassembled WGS sequence"/>
</dbReference>
<dbReference type="Gene3D" id="3.40.630.30">
    <property type="match status" value="1"/>
</dbReference>
<dbReference type="InterPro" id="IPR000182">
    <property type="entry name" value="GNAT_dom"/>
</dbReference>
<dbReference type="AlphaFoldDB" id="A0A521CQN1"/>
<dbReference type="EMBL" id="FXTE01000003">
    <property type="protein sequence ID" value="SMO61762.1"/>
    <property type="molecule type" value="Genomic_DNA"/>
</dbReference>
<keyword evidence="3" id="KW-1185">Reference proteome</keyword>
<name>A0A521CQN1_9RHOB</name>
<reference evidence="2 3" key="1">
    <citation type="submission" date="2017-05" db="EMBL/GenBank/DDBJ databases">
        <authorList>
            <person name="Varghese N."/>
            <person name="Submissions S."/>
        </authorList>
    </citation>
    <scope>NUCLEOTIDE SEQUENCE [LARGE SCALE GENOMIC DNA]</scope>
    <source>
        <strain evidence="2 3">DSM 28009</strain>
    </source>
</reference>
<organism evidence="2 3">
    <name type="scientific">Ruegeria faecimaris</name>
    <dbReference type="NCBI Taxonomy" id="686389"/>
    <lineage>
        <taxon>Bacteria</taxon>
        <taxon>Pseudomonadati</taxon>
        <taxon>Pseudomonadota</taxon>
        <taxon>Alphaproteobacteria</taxon>
        <taxon>Rhodobacterales</taxon>
        <taxon>Roseobacteraceae</taxon>
        <taxon>Ruegeria</taxon>
    </lineage>
</organism>
<protein>
    <submittedName>
        <fullName evidence="2">Protein N-acetyltransferase, RimJ/RimL family</fullName>
    </submittedName>
</protein>
<dbReference type="GO" id="GO:0005737">
    <property type="term" value="C:cytoplasm"/>
    <property type="evidence" value="ECO:0007669"/>
    <property type="project" value="TreeGrafter"/>
</dbReference>
<accession>A0A521CQN1</accession>
<gene>
    <name evidence="2" type="ORF">SAMN06265380_103168</name>
</gene>
<evidence type="ECO:0000313" key="2">
    <source>
        <dbReference type="EMBL" id="SMO61762.1"/>
    </source>
</evidence>
<sequence length="215" mass="24076">MKKKPSNKTYVLRPLEKSDLETILPWFQNVEDLAKFERVSRIPLNLAQTEESWSDMFTGSAIGRRCWFVVENSAGKLVGMSGLEGISPINRDAVVAMFVDHSVRRHGVGIRATALVADFAFRQLGLNRLTSYYRADNVSSRDLVARLGCQIEGSMRQAWFADGQFHDMVVVGLLSSDWFENRNSLAKELGGETIVKLGNNASDCWCWPPQETGSD</sequence>
<keyword evidence="2" id="KW-0808">Transferase</keyword>
<feature type="domain" description="N-acetyltransferase" evidence="1">
    <location>
        <begin position="10"/>
        <end position="167"/>
    </location>
</feature>
<dbReference type="SUPFAM" id="SSF55729">
    <property type="entry name" value="Acyl-CoA N-acyltransferases (Nat)"/>
    <property type="match status" value="1"/>
</dbReference>
<dbReference type="PANTHER" id="PTHR43441:SF11">
    <property type="entry name" value="RIBOSOMAL-PROTEIN-SERINE ACETYLTRANSFERASE"/>
    <property type="match status" value="1"/>
</dbReference>
<dbReference type="RefSeq" id="WP_246097210.1">
    <property type="nucleotide sequence ID" value="NZ_CANMDC010000003.1"/>
</dbReference>
<evidence type="ECO:0000313" key="3">
    <source>
        <dbReference type="Proteomes" id="UP000319555"/>
    </source>
</evidence>
<dbReference type="InterPro" id="IPR016181">
    <property type="entry name" value="Acyl_CoA_acyltransferase"/>
</dbReference>
<dbReference type="CDD" id="cd04301">
    <property type="entry name" value="NAT_SF"/>
    <property type="match status" value="1"/>
</dbReference>
<dbReference type="InterPro" id="IPR051908">
    <property type="entry name" value="Ribosomal_N-acetyltransferase"/>
</dbReference>
<proteinExistence type="predicted"/>
<dbReference type="GO" id="GO:0008999">
    <property type="term" value="F:protein-N-terminal-alanine acetyltransferase activity"/>
    <property type="evidence" value="ECO:0007669"/>
    <property type="project" value="TreeGrafter"/>
</dbReference>
<dbReference type="Pfam" id="PF13302">
    <property type="entry name" value="Acetyltransf_3"/>
    <property type="match status" value="1"/>
</dbReference>
<dbReference type="PROSITE" id="PS51186">
    <property type="entry name" value="GNAT"/>
    <property type="match status" value="1"/>
</dbReference>
<dbReference type="GO" id="GO:1990189">
    <property type="term" value="F:protein N-terminal-serine acetyltransferase activity"/>
    <property type="evidence" value="ECO:0007669"/>
    <property type="project" value="TreeGrafter"/>
</dbReference>
<dbReference type="PANTHER" id="PTHR43441">
    <property type="entry name" value="RIBOSOMAL-PROTEIN-SERINE ACETYLTRANSFERASE"/>
    <property type="match status" value="1"/>
</dbReference>
<evidence type="ECO:0000259" key="1">
    <source>
        <dbReference type="PROSITE" id="PS51186"/>
    </source>
</evidence>